<dbReference type="AlphaFoldDB" id="A0A1R1PW67"/>
<dbReference type="EMBL" id="LSSK01000103">
    <property type="protein sequence ID" value="OMH85216.1"/>
    <property type="molecule type" value="Genomic_DNA"/>
</dbReference>
<protein>
    <submittedName>
        <fullName evidence="1">Uncharacterized protein</fullName>
    </submittedName>
</protein>
<sequence>MLVLFSGSSRSSIFKISFFFTSKPKALIATYNMYLEFIEIQSPVLISVKQVECLLNLRHVLGRDRIGLMSVLVLQNFVARHVGCF</sequence>
<accession>A0A1R1PW67</accession>
<comment type="caution">
    <text evidence="1">The sequence shown here is derived from an EMBL/GenBank/DDBJ whole genome shotgun (WGS) entry which is preliminary data.</text>
</comment>
<reference evidence="2" key="1">
    <citation type="submission" date="2017-01" db="EMBL/GenBank/DDBJ databases">
        <authorList>
            <person name="Wang Y."/>
            <person name="White M."/>
            <person name="Kvist S."/>
            <person name="Moncalvo J.-M."/>
        </authorList>
    </citation>
    <scope>NUCLEOTIDE SEQUENCE [LARGE SCALE GENOMIC DNA]</scope>
    <source>
        <strain evidence="2">COL-18-3</strain>
    </source>
</reference>
<evidence type="ECO:0000313" key="1">
    <source>
        <dbReference type="EMBL" id="OMH85216.1"/>
    </source>
</evidence>
<dbReference type="Proteomes" id="UP000188320">
    <property type="component" value="Unassembled WGS sequence"/>
</dbReference>
<name>A0A1R1PW67_ZANCU</name>
<keyword evidence="2" id="KW-1185">Reference proteome</keyword>
<proteinExistence type="predicted"/>
<organism evidence="1 2">
    <name type="scientific">Zancudomyces culisetae</name>
    <name type="common">Gut fungus</name>
    <name type="synonym">Smittium culisetae</name>
    <dbReference type="NCBI Taxonomy" id="1213189"/>
    <lineage>
        <taxon>Eukaryota</taxon>
        <taxon>Fungi</taxon>
        <taxon>Fungi incertae sedis</taxon>
        <taxon>Zoopagomycota</taxon>
        <taxon>Kickxellomycotina</taxon>
        <taxon>Harpellomycetes</taxon>
        <taxon>Harpellales</taxon>
        <taxon>Legeriomycetaceae</taxon>
        <taxon>Zancudomyces</taxon>
    </lineage>
</organism>
<gene>
    <name evidence="1" type="ORF">AX774_g1240</name>
</gene>
<evidence type="ECO:0000313" key="2">
    <source>
        <dbReference type="Proteomes" id="UP000188320"/>
    </source>
</evidence>